<accession>A0A6G1HYR7</accession>
<gene>
    <name evidence="1" type="ORF">EJ06DRAFT_415066</name>
</gene>
<name>A0A6G1HYR7_9PEZI</name>
<keyword evidence="2" id="KW-1185">Reference proteome</keyword>
<sequence length="78" mass="8486">MIEEEVALQVHSEPSSLVPRAYLLRPSNLPYSSLAPTFSVPRAFLTRPSSLPSPSLEPPFLIALRSLNPGVPSSHPTH</sequence>
<evidence type="ECO:0000313" key="2">
    <source>
        <dbReference type="Proteomes" id="UP000799640"/>
    </source>
</evidence>
<dbReference type="AlphaFoldDB" id="A0A6G1HYR7"/>
<dbReference type="Proteomes" id="UP000799640">
    <property type="component" value="Unassembled WGS sequence"/>
</dbReference>
<dbReference type="EMBL" id="ML996694">
    <property type="protein sequence ID" value="KAF2400959.1"/>
    <property type="molecule type" value="Genomic_DNA"/>
</dbReference>
<organism evidence="1 2">
    <name type="scientific">Trichodelitschia bisporula</name>
    <dbReference type="NCBI Taxonomy" id="703511"/>
    <lineage>
        <taxon>Eukaryota</taxon>
        <taxon>Fungi</taxon>
        <taxon>Dikarya</taxon>
        <taxon>Ascomycota</taxon>
        <taxon>Pezizomycotina</taxon>
        <taxon>Dothideomycetes</taxon>
        <taxon>Dothideomycetes incertae sedis</taxon>
        <taxon>Phaeotrichales</taxon>
        <taxon>Phaeotrichaceae</taxon>
        <taxon>Trichodelitschia</taxon>
    </lineage>
</organism>
<proteinExistence type="predicted"/>
<protein>
    <submittedName>
        <fullName evidence="1">Uncharacterized protein</fullName>
    </submittedName>
</protein>
<reference evidence="1" key="1">
    <citation type="journal article" date="2020" name="Stud. Mycol.">
        <title>101 Dothideomycetes genomes: a test case for predicting lifestyles and emergence of pathogens.</title>
        <authorList>
            <person name="Haridas S."/>
            <person name="Albert R."/>
            <person name="Binder M."/>
            <person name="Bloem J."/>
            <person name="Labutti K."/>
            <person name="Salamov A."/>
            <person name="Andreopoulos B."/>
            <person name="Baker S."/>
            <person name="Barry K."/>
            <person name="Bills G."/>
            <person name="Bluhm B."/>
            <person name="Cannon C."/>
            <person name="Castanera R."/>
            <person name="Culley D."/>
            <person name="Daum C."/>
            <person name="Ezra D."/>
            <person name="Gonzalez J."/>
            <person name="Henrissat B."/>
            <person name="Kuo A."/>
            <person name="Liang C."/>
            <person name="Lipzen A."/>
            <person name="Lutzoni F."/>
            <person name="Magnuson J."/>
            <person name="Mondo S."/>
            <person name="Nolan M."/>
            <person name="Ohm R."/>
            <person name="Pangilinan J."/>
            <person name="Park H.-J."/>
            <person name="Ramirez L."/>
            <person name="Alfaro M."/>
            <person name="Sun H."/>
            <person name="Tritt A."/>
            <person name="Yoshinaga Y."/>
            <person name="Zwiers L.-H."/>
            <person name="Turgeon B."/>
            <person name="Goodwin S."/>
            <person name="Spatafora J."/>
            <person name="Crous P."/>
            <person name="Grigoriev I."/>
        </authorList>
    </citation>
    <scope>NUCLEOTIDE SEQUENCE</scope>
    <source>
        <strain evidence="1">CBS 262.69</strain>
    </source>
</reference>
<evidence type="ECO:0000313" key="1">
    <source>
        <dbReference type="EMBL" id="KAF2400959.1"/>
    </source>
</evidence>